<name>A0A0J8FYN1_9PSED</name>
<reference evidence="2 3" key="1">
    <citation type="submission" date="2015-06" db="EMBL/GenBank/DDBJ databases">
        <title>Draft genome sequence of an Antarctic Pseudomonas sp. strain KG01 with full potential for biotechnological applications.</title>
        <authorList>
            <person name="Pavlov M.S."/>
            <person name="Lira F."/>
            <person name="Martinez J.L."/>
            <person name="Marshall S.H."/>
        </authorList>
    </citation>
    <scope>NUCLEOTIDE SEQUENCE [LARGE SCALE GENOMIC DNA]</scope>
    <source>
        <strain evidence="2 3">KG01</strain>
    </source>
</reference>
<evidence type="ECO:0000313" key="3">
    <source>
        <dbReference type="Proteomes" id="UP000037551"/>
    </source>
</evidence>
<evidence type="ECO:0000256" key="1">
    <source>
        <dbReference type="SAM" id="SignalP"/>
    </source>
</evidence>
<evidence type="ECO:0008006" key="4">
    <source>
        <dbReference type="Google" id="ProtNLM"/>
    </source>
</evidence>
<dbReference type="STRING" id="1674920.ACR52_21845"/>
<protein>
    <recommendedName>
        <fullName evidence="4">DUF1120 domain-containing protein</fullName>
    </recommendedName>
</protein>
<comment type="caution">
    <text evidence="2">The sequence shown here is derived from an EMBL/GenBank/DDBJ whole genome shotgun (WGS) entry which is preliminary data.</text>
</comment>
<dbReference type="PATRIC" id="fig|1674920.3.peg.2785"/>
<gene>
    <name evidence="2" type="ORF">ACR52_21845</name>
</gene>
<feature type="signal peptide" evidence="1">
    <location>
        <begin position="1"/>
        <end position="25"/>
    </location>
</feature>
<feature type="chain" id="PRO_5005298190" description="DUF1120 domain-containing protein" evidence="1">
    <location>
        <begin position="26"/>
        <end position="178"/>
    </location>
</feature>
<proteinExistence type="predicted"/>
<sequence length="178" mass="18661">MPWSVAVGFGAFGLLAGLLPAPASAASCRLSLSQPLVDYGSLRTGEQPVGQGVFLGKRTVRLNVVCPEASVIALRFQGVAMDGQGFRFGRQGSFRLTLEHPQLDGKPVELAQLHNHADRGGQLQPGQSLVVLAGGLPAKGRTFSAQVQVDTWLSSAATAVRDKTTLEGNGRFELVPAG</sequence>
<keyword evidence="1" id="KW-0732">Signal</keyword>
<dbReference type="Proteomes" id="UP000037551">
    <property type="component" value="Unassembled WGS sequence"/>
</dbReference>
<dbReference type="AlphaFoldDB" id="A0A0J8FYN1"/>
<organism evidence="2 3">
    <name type="scientific">Pseudomonas fildesensis</name>
    <dbReference type="NCBI Taxonomy" id="1674920"/>
    <lineage>
        <taxon>Bacteria</taxon>
        <taxon>Pseudomonadati</taxon>
        <taxon>Pseudomonadota</taxon>
        <taxon>Gammaproteobacteria</taxon>
        <taxon>Pseudomonadales</taxon>
        <taxon>Pseudomonadaceae</taxon>
        <taxon>Pseudomonas</taxon>
    </lineage>
</organism>
<evidence type="ECO:0000313" key="2">
    <source>
        <dbReference type="EMBL" id="KMT53468.1"/>
    </source>
</evidence>
<dbReference type="EMBL" id="LFMW01000016">
    <property type="protein sequence ID" value="KMT53468.1"/>
    <property type="molecule type" value="Genomic_DNA"/>
</dbReference>
<accession>A0A0J8FYN1</accession>
<dbReference type="RefSeq" id="WP_236692175.1">
    <property type="nucleotide sequence ID" value="NZ_LFMW01000016.1"/>
</dbReference>
<keyword evidence="3" id="KW-1185">Reference proteome</keyword>